<evidence type="ECO:0000256" key="2">
    <source>
        <dbReference type="ARBA" id="ARBA00010867"/>
    </source>
</evidence>
<name>A0A084QUW3_STAC4</name>
<dbReference type="PANTHER" id="PTHR13032:SF6">
    <property type="entry name" value="MITOCHONDRIAL IMPORT INNER MEMBRANE TRANSLOCASE SUBUNIT TIM21"/>
    <property type="match status" value="1"/>
</dbReference>
<keyword evidence="7 12" id="KW-1133">Transmembrane helix</keyword>
<evidence type="ECO:0000256" key="8">
    <source>
        <dbReference type="ARBA" id="ARBA00023128"/>
    </source>
</evidence>
<keyword evidence="9 12" id="KW-0472">Membrane</keyword>
<evidence type="ECO:0000256" key="3">
    <source>
        <dbReference type="ARBA" id="ARBA00020726"/>
    </source>
</evidence>
<dbReference type="Pfam" id="PF08294">
    <property type="entry name" value="TIM21"/>
    <property type="match status" value="1"/>
</dbReference>
<sequence>MMKSISPVSLLRPATAFTLTPSSRHSVLLSRTYATQNNSLGAAPSSGPRRRTVTPFNDDGFTPWNELSTGEKAARATQQSFNFGFVVVGLVLTGGVGYVLWTEVFSPDSKITHFNRAVDKIKKDHRCLQLLGDSKKILAHGEPSWNKWRRARPVAATESTDQYGNQHLKMHFYVDGPSNDGVARLHMVKHRGQHEYEYMYLFLDVKGHERIYLENAETSASGSGRKQLSLFGVKWG</sequence>
<dbReference type="GO" id="GO:0030150">
    <property type="term" value="P:protein import into mitochondrial matrix"/>
    <property type="evidence" value="ECO:0007669"/>
    <property type="project" value="UniProtKB-UniRule"/>
</dbReference>
<dbReference type="InterPro" id="IPR013261">
    <property type="entry name" value="Tim21"/>
</dbReference>
<evidence type="ECO:0000256" key="5">
    <source>
        <dbReference type="ARBA" id="ARBA00022792"/>
    </source>
</evidence>
<evidence type="ECO:0000313" key="15">
    <source>
        <dbReference type="Proteomes" id="UP000028524"/>
    </source>
</evidence>
<comment type="subunit">
    <text evidence="11">Component of the TIM23 complex, at least composed of TIM23, TIM17, TIM50 and TIM21.</text>
</comment>
<gene>
    <name evidence="14" type="ORF">S40285_00921</name>
</gene>
<evidence type="ECO:0000256" key="7">
    <source>
        <dbReference type="ARBA" id="ARBA00022989"/>
    </source>
</evidence>
<dbReference type="EMBL" id="KL660108">
    <property type="protein sequence ID" value="KFA67748.1"/>
    <property type="molecule type" value="Genomic_DNA"/>
</dbReference>
<dbReference type="Proteomes" id="UP000028524">
    <property type="component" value="Unassembled WGS sequence"/>
</dbReference>
<evidence type="ECO:0000313" key="14">
    <source>
        <dbReference type="EMBL" id="KFA67748.1"/>
    </source>
</evidence>
<evidence type="ECO:0000256" key="10">
    <source>
        <dbReference type="ARBA" id="ARBA00060204"/>
    </source>
</evidence>
<proteinExistence type="inferred from homology"/>
<comment type="function">
    <text evidence="10">Essential component of the TIM23 complex, a complex that mediates the translocation of transit peptide-containing proteins across the mitochondrial inner membrane. Required to keep the TOM and the TIM23 complexes in close contact. At some point, it is released from the TOM23 complex to allow protein translocation into the mitochondrial matrix.</text>
</comment>
<dbReference type="FunFam" id="3.10.450.320:FF:000002">
    <property type="entry name" value="Mitochondrial import inner membrane translocase subunit tim21"/>
    <property type="match status" value="1"/>
</dbReference>
<accession>A0A084QUW3</accession>
<dbReference type="OMA" id="HFHVEGP"/>
<protein>
    <recommendedName>
        <fullName evidence="3 12">Mitochondrial import inner membrane translocase subunit Tim21</fullName>
    </recommendedName>
</protein>
<feature type="transmembrane region" description="Helical" evidence="12">
    <location>
        <begin position="81"/>
        <end position="101"/>
    </location>
</feature>
<comment type="similarity">
    <text evidence="2 12">Belongs to the TIM21 family.</text>
</comment>
<keyword evidence="8 12" id="KW-0496">Mitochondrion</keyword>
<keyword evidence="6" id="KW-0809">Transit peptide</keyword>
<dbReference type="InterPro" id="IPR038552">
    <property type="entry name" value="Tim21_IMS_sf"/>
</dbReference>
<dbReference type="GO" id="GO:0005744">
    <property type="term" value="C:TIM23 mitochondrial import inner membrane translocase complex"/>
    <property type="evidence" value="ECO:0007669"/>
    <property type="project" value="UniProtKB-UniRule"/>
</dbReference>
<dbReference type="HOGENOM" id="CLU_089407_0_0_1"/>
<evidence type="ECO:0000256" key="1">
    <source>
        <dbReference type="ARBA" id="ARBA00004434"/>
    </source>
</evidence>
<evidence type="ECO:0000256" key="12">
    <source>
        <dbReference type="RuleBase" id="RU367142"/>
    </source>
</evidence>
<dbReference type="InParanoid" id="A0A084QUW3"/>
<evidence type="ECO:0000256" key="11">
    <source>
        <dbReference type="ARBA" id="ARBA00063758"/>
    </source>
</evidence>
<keyword evidence="12" id="KW-0813">Transport</keyword>
<dbReference type="STRING" id="1283841.A0A084QUW3"/>
<dbReference type="AlphaFoldDB" id="A0A084QUW3"/>
<keyword evidence="15" id="KW-1185">Reference proteome</keyword>
<feature type="region of interest" description="Disordered" evidence="13">
    <location>
        <begin position="39"/>
        <end position="58"/>
    </location>
</feature>
<dbReference type="PANTHER" id="PTHR13032">
    <property type="entry name" value="MITOCHONDRIAL IMPORT INNER MEMBRANE TRANSLOCASE SUBUNIT TIM21"/>
    <property type="match status" value="1"/>
</dbReference>
<keyword evidence="4 12" id="KW-0812">Transmembrane</keyword>
<evidence type="ECO:0000256" key="4">
    <source>
        <dbReference type="ARBA" id="ARBA00022692"/>
    </source>
</evidence>
<keyword evidence="12" id="KW-0811">Translocation</keyword>
<evidence type="ECO:0000256" key="9">
    <source>
        <dbReference type="ARBA" id="ARBA00023136"/>
    </source>
</evidence>
<reference evidence="14 15" key="1">
    <citation type="journal article" date="2014" name="BMC Genomics">
        <title>Comparative genome sequencing reveals chemotype-specific gene clusters in the toxigenic black mold Stachybotrys.</title>
        <authorList>
            <person name="Semeiks J."/>
            <person name="Borek D."/>
            <person name="Otwinowski Z."/>
            <person name="Grishin N.V."/>
        </authorList>
    </citation>
    <scope>NUCLEOTIDE SEQUENCE [LARGE SCALE GENOMIC DNA]</scope>
    <source>
        <strain evidence="14 15">IBT 40285</strain>
    </source>
</reference>
<evidence type="ECO:0000256" key="6">
    <source>
        <dbReference type="ARBA" id="ARBA00022946"/>
    </source>
</evidence>
<dbReference type="Gene3D" id="3.10.450.320">
    <property type="entry name" value="Mitochondrial import inner membrane translocase subunit Tim21"/>
    <property type="match status" value="1"/>
</dbReference>
<evidence type="ECO:0000256" key="13">
    <source>
        <dbReference type="SAM" id="MobiDB-lite"/>
    </source>
</evidence>
<comment type="subcellular location">
    <subcellularLocation>
        <location evidence="1 12">Mitochondrion inner membrane</location>
        <topology evidence="1 12">Single-pass membrane protein</topology>
    </subcellularLocation>
</comment>
<keyword evidence="5 12" id="KW-0999">Mitochondrion inner membrane</keyword>
<keyword evidence="12" id="KW-0653">Protein transport</keyword>
<dbReference type="OrthoDB" id="436405at2759"/>
<organism evidence="14 15">
    <name type="scientific">Stachybotrys chlorohalonatus (strain IBT 40285)</name>
    <dbReference type="NCBI Taxonomy" id="1283841"/>
    <lineage>
        <taxon>Eukaryota</taxon>
        <taxon>Fungi</taxon>
        <taxon>Dikarya</taxon>
        <taxon>Ascomycota</taxon>
        <taxon>Pezizomycotina</taxon>
        <taxon>Sordariomycetes</taxon>
        <taxon>Hypocreomycetidae</taxon>
        <taxon>Hypocreales</taxon>
        <taxon>Stachybotryaceae</taxon>
        <taxon>Stachybotrys</taxon>
    </lineage>
</organism>
<dbReference type="FunCoup" id="A0A084QUW3">
    <property type="interactions" value="236"/>
</dbReference>